<name>A0ABQ6EMT7_9VIBR</name>
<dbReference type="Proteomes" id="UP001157156">
    <property type="component" value="Unassembled WGS sequence"/>
</dbReference>
<reference evidence="2" key="1">
    <citation type="journal article" date="2019" name="Int. J. Syst. Evol. Microbiol.">
        <title>The Global Catalogue of Microorganisms (GCM) 10K type strain sequencing project: providing services to taxonomists for standard genome sequencing and annotation.</title>
        <authorList>
            <consortium name="The Broad Institute Genomics Platform"/>
            <consortium name="The Broad Institute Genome Sequencing Center for Infectious Disease"/>
            <person name="Wu L."/>
            <person name="Ma J."/>
        </authorList>
    </citation>
    <scope>NUCLEOTIDE SEQUENCE [LARGE SCALE GENOMIC DNA]</scope>
    <source>
        <strain evidence="2">NBRC 111146</strain>
    </source>
</reference>
<protein>
    <recommendedName>
        <fullName evidence="3">Glycine zipper domain-containing protein</fullName>
    </recommendedName>
</protein>
<keyword evidence="2" id="KW-1185">Reference proteome</keyword>
<comment type="caution">
    <text evidence="1">The sequence shown here is derived from an EMBL/GenBank/DDBJ whole genome shotgun (WGS) entry which is preliminary data.</text>
</comment>
<evidence type="ECO:0008006" key="3">
    <source>
        <dbReference type="Google" id="ProtNLM"/>
    </source>
</evidence>
<dbReference type="EMBL" id="BSPV01000004">
    <property type="protein sequence ID" value="GLT14309.1"/>
    <property type="molecule type" value="Genomic_DNA"/>
</dbReference>
<organism evidence="1 2">
    <name type="scientific">Vibrio algivorus</name>
    <dbReference type="NCBI Taxonomy" id="1667024"/>
    <lineage>
        <taxon>Bacteria</taxon>
        <taxon>Pseudomonadati</taxon>
        <taxon>Pseudomonadota</taxon>
        <taxon>Gammaproteobacteria</taxon>
        <taxon>Vibrionales</taxon>
        <taxon>Vibrionaceae</taxon>
        <taxon>Vibrio</taxon>
    </lineage>
</organism>
<proteinExistence type="predicted"/>
<accession>A0ABQ6EMT7</accession>
<evidence type="ECO:0000313" key="2">
    <source>
        <dbReference type="Proteomes" id="UP001157156"/>
    </source>
</evidence>
<evidence type="ECO:0000313" key="1">
    <source>
        <dbReference type="EMBL" id="GLT14309.1"/>
    </source>
</evidence>
<sequence>MSDGIVGKAKFRCSKCGELHEEEVTSFEATGGSSRQMGDENEYTAIISEECHNCGSNYEIEMKVWEYPTGIINYSSEESSGVEELEADYEVYHTPAHDSSRVMGAAAGGAIFGASIGGPFGAIIGGILGGLIGDSVAKGDKNG</sequence>
<gene>
    <name evidence="1" type="ORF">GCM10007931_12840</name>
</gene>
<dbReference type="RefSeq" id="WP_025555171.1">
    <property type="nucleotide sequence ID" value="NZ_BSPV01000004.1"/>
</dbReference>